<name>A0ACD4ZYM1_9ACTN</name>
<geneLocation type="plasmid" evidence="1 2">
    <name>unnamed2</name>
</geneLocation>
<keyword evidence="2" id="KW-1185">Reference proteome</keyword>
<dbReference type="Proteomes" id="UP001348369">
    <property type="component" value="Plasmid unnamed2"/>
</dbReference>
<evidence type="ECO:0000313" key="2">
    <source>
        <dbReference type="Proteomes" id="UP001348369"/>
    </source>
</evidence>
<organism evidence="1 2">
    <name type="scientific">Streptomyces scopuliridis</name>
    <dbReference type="NCBI Taxonomy" id="452529"/>
    <lineage>
        <taxon>Bacteria</taxon>
        <taxon>Bacillati</taxon>
        <taxon>Actinomycetota</taxon>
        <taxon>Actinomycetes</taxon>
        <taxon>Kitasatosporales</taxon>
        <taxon>Streptomycetaceae</taxon>
        <taxon>Streptomyces</taxon>
    </lineage>
</organism>
<gene>
    <name evidence="1" type="ORF">OG835_42595</name>
</gene>
<proteinExistence type="predicted"/>
<reference evidence="1" key="1">
    <citation type="submission" date="2022-10" db="EMBL/GenBank/DDBJ databases">
        <title>The complete genomes of actinobacterial strains from the NBC collection.</title>
        <authorList>
            <person name="Joergensen T.S."/>
            <person name="Alvarez Arevalo M."/>
            <person name="Sterndorff E.B."/>
            <person name="Faurdal D."/>
            <person name="Vuksanovic O."/>
            <person name="Mourched A.-S."/>
            <person name="Charusanti P."/>
            <person name="Shaw S."/>
            <person name="Blin K."/>
            <person name="Weber T."/>
        </authorList>
    </citation>
    <scope>NUCLEOTIDE SEQUENCE</scope>
    <source>
        <strain evidence="1">NBC 01771</strain>
    </source>
</reference>
<dbReference type="EMBL" id="CP109111">
    <property type="protein sequence ID" value="WSC03585.1"/>
    <property type="molecule type" value="Genomic_DNA"/>
</dbReference>
<accession>A0ACD4ZYM1</accession>
<protein>
    <submittedName>
        <fullName evidence="1">ParA family protein</fullName>
    </submittedName>
</protein>
<sequence length="262" mass="28417">MARRVAIGNNKGGAKKSTTAVRLAEALAKLGKTVGVAEMDPQGNASRRLGWKDSPDKLTTSEAIEANALGVASQVWQPIGWQTDYAHRIVVMPARYTLEDRALEAGQRGAYRRLAKALKGADDHLDYVLIDCQPSLGHLTQMALAAAHYAIGSTEPEYDSLEALVRFRDFVTASGEDLANPDLEFIGAVVSGHDQRTGGHVGQLANARTLFGDRIWGVVPRRSLIANADEYGKPLDEMADSAQIRAVFELLAKRFIKEVPPV</sequence>
<keyword evidence="1" id="KW-0614">Plasmid</keyword>
<evidence type="ECO:0000313" key="1">
    <source>
        <dbReference type="EMBL" id="WSC03585.1"/>
    </source>
</evidence>